<protein>
    <submittedName>
        <fullName evidence="3">Zinc-binding dehydrogenase</fullName>
    </submittedName>
</protein>
<dbReference type="PANTHER" id="PTHR44154">
    <property type="entry name" value="QUINONE OXIDOREDUCTASE"/>
    <property type="match status" value="1"/>
</dbReference>
<dbReference type="GO" id="GO:0016491">
    <property type="term" value="F:oxidoreductase activity"/>
    <property type="evidence" value="ECO:0007669"/>
    <property type="project" value="InterPro"/>
</dbReference>
<dbReference type="InterPro" id="IPR013149">
    <property type="entry name" value="ADH-like_C"/>
</dbReference>
<dbReference type="EMBL" id="JAHJDP010000093">
    <property type="protein sequence ID" value="MBU2692504.1"/>
    <property type="molecule type" value="Genomic_DNA"/>
</dbReference>
<dbReference type="AlphaFoldDB" id="A0A948RZL4"/>
<sequence length="345" mass="37087">MKAWRVFEHGGPEVLRFEESARIPEPGPGEARVKVLATALNHLDLWVRRGVPGHTFPLPLTPGCDVSGLVDQLGAGVQGWGAGDPVLIAPGIGCGRCPRCLEGRDNLCRRFGILGESRDGGCADMVVVPASHLIPHPDNLSPEEGAAVPLVLQTAWHMLVNRAALQAGEWVLVQAGASGVGSMAIQIAKLWGAQVIATVATPSKADRVRELGAVEVIVSTEQNVRKEIRRITGGGVDIVLDHLGGVGFIESLSCLNLGGRLVNCGATIDPKIELDLRHLFFKNLQILGSTMGTRGEIERGIDLVRKGFLHPVVDRVFPMEELPEAHRYLEERRAVGKVVLKGFKI</sequence>
<dbReference type="Pfam" id="PF00107">
    <property type="entry name" value="ADH_zinc_N"/>
    <property type="match status" value="1"/>
</dbReference>
<dbReference type="Gene3D" id="3.90.180.10">
    <property type="entry name" value="Medium-chain alcohol dehydrogenases, catalytic domain"/>
    <property type="match status" value="1"/>
</dbReference>
<dbReference type="InterPro" id="IPR051603">
    <property type="entry name" value="Zinc-ADH_QOR/CCCR"/>
</dbReference>
<dbReference type="SUPFAM" id="SSF51735">
    <property type="entry name" value="NAD(P)-binding Rossmann-fold domains"/>
    <property type="match status" value="1"/>
</dbReference>
<dbReference type="Gene3D" id="3.40.50.720">
    <property type="entry name" value="NAD(P)-binding Rossmann-like Domain"/>
    <property type="match status" value="1"/>
</dbReference>
<reference evidence="3" key="1">
    <citation type="submission" date="2021-05" db="EMBL/GenBank/DDBJ databases">
        <title>Energy efficiency and biological interactions define the core microbiome of deep oligotrophic groundwater.</title>
        <authorList>
            <person name="Mehrshad M."/>
            <person name="Lopez-Fernandez M."/>
            <person name="Bell E."/>
            <person name="Bernier-Latmani R."/>
            <person name="Bertilsson S."/>
            <person name="Dopson M."/>
        </authorList>
    </citation>
    <scope>NUCLEOTIDE SEQUENCE</scope>
    <source>
        <strain evidence="3">Modern_marine.mb.64</strain>
    </source>
</reference>
<organism evidence="3 4">
    <name type="scientific">Eiseniibacteriota bacterium</name>
    <dbReference type="NCBI Taxonomy" id="2212470"/>
    <lineage>
        <taxon>Bacteria</taxon>
        <taxon>Candidatus Eiseniibacteriota</taxon>
    </lineage>
</organism>
<dbReference type="InterPro" id="IPR011032">
    <property type="entry name" value="GroES-like_sf"/>
</dbReference>
<dbReference type="Proteomes" id="UP000777784">
    <property type="component" value="Unassembled WGS sequence"/>
</dbReference>
<dbReference type="InterPro" id="IPR013154">
    <property type="entry name" value="ADH-like_N"/>
</dbReference>
<evidence type="ECO:0000259" key="2">
    <source>
        <dbReference type="SMART" id="SM00829"/>
    </source>
</evidence>
<dbReference type="SMART" id="SM00829">
    <property type="entry name" value="PKS_ER"/>
    <property type="match status" value="1"/>
</dbReference>
<dbReference type="SUPFAM" id="SSF50129">
    <property type="entry name" value="GroES-like"/>
    <property type="match status" value="1"/>
</dbReference>
<dbReference type="Pfam" id="PF08240">
    <property type="entry name" value="ADH_N"/>
    <property type="match status" value="1"/>
</dbReference>
<dbReference type="PANTHER" id="PTHR44154:SF1">
    <property type="entry name" value="QUINONE OXIDOREDUCTASE"/>
    <property type="match status" value="1"/>
</dbReference>
<feature type="domain" description="Enoyl reductase (ER)" evidence="2">
    <location>
        <begin position="10"/>
        <end position="340"/>
    </location>
</feature>
<proteinExistence type="predicted"/>
<gene>
    <name evidence="3" type="ORF">KJ970_16410</name>
</gene>
<evidence type="ECO:0000313" key="4">
    <source>
        <dbReference type="Proteomes" id="UP000777784"/>
    </source>
</evidence>
<dbReference type="InterPro" id="IPR036291">
    <property type="entry name" value="NAD(P)-bd_dom_sf"/>
</dbReference>
<comment type="caution">
    <text evidence="3">The sequence shown here is derived from an EMBL/GenBank/DDBJ whole genome shotgun (WGS) entry which is preliminary data.</text>
</comment>
<keyword evidence="1" id="KW-0521">NADP</keyword>
<accession>A0A948RZL4</accession>
<name>A0A948RZL4_UNCEI</name>
<dbReference type="InterPro" id="IPR020843">
    <property type="entry name" value="ER"/>
</dbReference>
<evidence type="ECO:0000256" key="1">
    <source>
        <dbReference type="ARBA" id="ARBA00022857"/>
    </source>
</evidence>
<evidence type="ECO:0000313" key="3">
    <source>
        <dbReference type="EMBL" id="MBU2692504.1"/>
    </source>
</evidence>